<dbReference type="InterPro" id="IPR002549">
    <property type="entry name" value="AI-2E-like"/>
</dbReference>
<evidence type="ECO:0000256" key="1">
    <source>
        <dbReference type="ARBA" id="ARBA00004651"/>
    </source>
</evidence>
<feature type="transmembrane region" description="Helical" evidence="8">
    <location>
        <begin position="204"/>
        <end position="226"/>
    </location>
</feature>
<evidence type="ECO:0000256" key="2">
    <source>
        <dbReference type="ARBA" id="ARBA00009773"/>
    </source>
</evidence>
<dbReference type="AlphaFoldDB" id="A0A1H7NY48"/>
<evidence type="ECO:0000256" key="6">
    <source>
        <dbReference type="ARBA" id="ARBA00022989"/>
    </source>
</evidence>
<organism evidence="9 10">
    <name type="scientific">Maribacter orientalis</name>
    <dbReference type="NCBI Taxonomy" id="228957"/>
    <lineage>
        <taxon>Bacteria</taxon>
        <taxon>Pseudomonadati</taxon>
        <taxon>Bacteroidota</taxon>
        <taxon>Flavobacteriia</taxon>
        <taxon>Flavobacteriales</taxon>
        <taxon>Flavobacteriaceae</taxon>
        <taxon>Maribacter</taxon>
    </lineage>
</organism>
<dbReference type="PANTHER" id="PTHR21716">
    <property type="entry name" value="TRANSMEMBRANE PROTEIN"/>
    <property type="match status" value="1"/>
</dbReference>
<evidence type="ECO:0000313" key="9">
    <source>
        <dbReference type="EMBL" id="SEL28482.1"/>
    </source>
</evidence>
<feature type="transmembrane region" description="Helical" evidence="8">
    <location>
        <begin position="303"/>
        <end position="327"/>
    </location>
</feature>
<dbReference type="EMBL" id="FNZN01000003">
    <property type="protein sequence ID" value="SEL28482.1"/>
    <property type="molecule type" value="Genomic_DNA"/>
</dbReference>
<reference evidence="10" key="1">
    <citation type="submission" date="2016-10" db="EMBL/GenBank/DDBJ databases">
        <authorList>
            <person name="Varghese N."/>
            <person name="Submissions S."/>
        </authorList>
    </citation>
    <scope>NUCLEOTIDE SEQUENCE [LARGE SCALE GENOMIC DNA]</scope>
    <source>
        <strain evidence="10">DSM 16471</strain>
    </source>
</reference>
<comment type="subcellular location">
    <subcellularLocation>
        <location evidence="1">Cell membrane</location>
        <topology evidence="1">Multi-pass membrane protein</topology>
    </subcellularLocation>
</comment>
<keyword evidence="3" id="KW-0813">Transport</keyword>
<comment type="similarity">
    <text evidence="2">Belongs to the autoinducer-2 exporter (AI-2E) (TC 2.A.86) family.</text>
</comment>
<keyword evidence="5 8" id="KW-0812">Transmembrane</keyword>
<sequence>MKYDAKIYPQFSKYFLFHFYAYPSYLDSSCGQSGNYSDSIQFFFALMLKPIVSFFELKFHNRILAIFTAYVLAVAPLFILIFFFFNQTRILFSDLPSVRDRLAEMMTVISDWSDQKLSLKADTTSSWVSENVLAASDFSIDIIKGSLQSTTTVLAHVVLIVVITYFILLYSTAFKSFLLVQANLENRKRLDQFFKKLQYLAKRYLLGQVLVIIILGLLIGSGLWLIGVPYPFFWGFLAGFLEIIPYVGTSIGGILPVFYMFMITDNFWQPIAVVGLYIVVQQLEGNLISPNIMGTSIRINPLFVILGLFIGGILWGIPGMILALPILAMTKEIFRSFDIFKPLSYLMEDGLARKKNVFLELFDDEKYRIINFFFEERKE</sequence>
<gene>
    <name evidence="9" type="ORF">SAMN04488008_103310</name>
</gene>
<proteinExistence type="inferred from homology"/>
<dbReference type="PANTHER" id="PTHR21716:SF53">
    <property type="entry name" value="PERMEASE PERM-RELATED"/>
    <property type="match status" value="1"/>
</dbReference>
<evidence type="ECO:0000256" key="4">
    <source>
        <dbReference type="ARBA" id="ARBA00022475"/>
    </source>
</evidence>
<feature type="transmembrane region" description="Helical" evidence="8">
    <location>
        <begin position="153"/>
        <end position="180"/>
    </location>
</feature>
<evidence type="ECO:0000256" key="8">
    <source>
        <dbReference type="SAM" id="Phobius"/>
    </source>
</evidence>
<evidence type="ECO:0000313" key="10">
    <source>
        <dbReference type="Proteomes" id="UP000198990"/>
    </source>
</evidence>
<dbReference type="GO" id="GO:0005886">
    <property type="term" value="C:plasma membrane"/>
    <property type="evidence" value="ECO:0007669"/>
    <property type="project" value="UniProtKB-SubCell"/>
</dbReference>
<evidence type="ECO:0000256" key="3">
    <source>
        <dbReference type="ARBA" id="ARBA00022448"/>
    </source>
</evidence>
<keyword evidence="4" id="KW-1003">Cell membrane</keyword>
<keyword evidence="7 8" id="KW-0472">Membrane</keyword>
<feature type="transmembrane region" description="Helical" evidence="8">
    <location>
        <begin position="63"/>
        <end position="85"/>
    </location>
</feature>
<dbReference type="Pfam" id="PF01594">
    <property type="entry name" value="AI-2E_transport"/>
    <property type="match status" value="1"/>
</dbReference>
<keyword evidence="10" id="KW-1185">Reference proteome</keyword>
<feature type="transmembrane region" description="Helical" evidence="8">
    <location>
        <begin position="232"/>
        <end position="255"/>
    </location>
</feature>
<evidence type="ECO:0000256" key="7">
    <source>
        <dbReference type="ARBA" id="ARBA00023136"/>
    </source>
</evidence>
<dbReference type="Proteomes" id="UP000198990">
    <property type="component" value="Unassembled WGS sequence"/>
</dbReference>
<keyword evidence="6 8" id="KW-1133">Transmembrane helix</keyword>
<dbReference type="STRING" id="228957.SAMN04488008_103310"/>
<accession>A0A1H7NY48</accession>
<protein>
    <submittedName>
        <fullName evidence="9">Predicted PurR-regulated permease PerM</fullName>
    </submittedName>
</protein>
<name>A0A1H7NY48_9FLAO</name>
<evidence type="ECO:0000256" key="5">
    <source>
        <dbReference type="ARBA" id="ARBA00022692"/>
    </source>
</evidence>